<protein>
    <recommendedName>
        <fullName evidence="3">J domain-containing protein</fullName>
    </recommendedName>
</protein>
<dbReference type="InterPro" id="IPR001623">
    <property type="entry name" value="DnaJ_domain"/>
</dbReference>
<evidence type="ECO:0000313" key="4">
    <source>
        <dbReference type="EMBL" id="CDS01686.1"/>
    </source>
</evidence>
<evidence type="ECO:0000313" key="5">
    <source>
        <dbReference type="Proteomes" id="UP000242770"/>
    </source>
</evidence>
<sequence length="724" mass="81480">MSFISSIFYRAAVSEESRRAPIGKVNRARRPGPQGDKIVPEGSKDAADAERNADIFDSTANPTDNDSFQAKVQVIEDIIAEDNLYKVLGIKRNAKNEEIRRAFLNRSRSCHPDKFPDYPNSTIAFQKLAFAYETLSKPASRQAYDFSPHTHSMFNGKSPHDAFDDEFGEAFADATLQDVLFTVYVEFFEGDFTSVKALLKVLADSGLGTYSDANISSIEAKFRALSRLMRATRRYSRVLLNEMSHLYEIQQDLRGLSYFDIPGRLRLTLQLARVTLSIPLAIDQAMQNPEDYDRKEFGQWFEDMRAQSSDYSSSEDDDTSREEHNFGLQSEADVDAPGSDEHARLRYVRARDARIARRAAERRDPGSDNGPGGEQEAAALPEEEIKELHAGFLGPTTTALFTGMVNLLEAGEGWMGHEAQTTFFCSTCNPLAKDERNMTASTGTRSSTGQAPDNQWLFSKTDLALTPSVLQAGLDPIEEKQRRFKGVTAIYRMGEYMRLPQHVMNTAAIYLHRFYMRKPLEHGVGANKSGHPHYEIAATCVFLACKVEESHRKLPSVIDAAMASFDKTAAGNQRWAERTFRADPSGKEFARWRDIILVSEETVLETLCFDLIVEHPHEILVKACSRLSVDAPLVRLAWTILNDSLRDAICVMFEAPVLAAGAFYRACQTSEVDVWQFVGKWQGKDGEETQWHWVEIFDVDETEAAEAAESIKKDVYEFHEQHGQ</sequence>
<evidence type="ECO:0000256" key="1">
    <source>
        <dbReference type="RuleBase" id="RU000383"/>
    </source>
</evidence>
<dbReference type="SMART" id="SM00385">
    <property type="entry name" value="CYCLIN"/>
    <property type="match status" value="2"/>
</dbReference>
<dbReference type="Proteomes" id="UP000242770">
    <property type="component" value="Unassembled WGS sequence"/>
</dbReference>
<dbReference type="STRING" id="49012.A0A0F7RXF8"/>
<dbReference type="AlphaFoldDB" id="A0A0F7RXF8"/>
<dbReference type="InterPro" id="IPR043198">
    <property type="entry name" value="Cyclin/Ssn8"/>
</dbReference>
<gene>
    <name evidence="4" type="primary">SSCI72090.1</name>
</gene>
<evidence type="ECO:0000259" key="3">
    <source>
        <dbReference type="PROSITE" id="PS50076"/>
    </source>
</evidence>
<dbReference type="InterPro" id="IPR006671">
    <property type="entry name" value="Cyclin_N"/>
</dbReference>
<dbReference type="InterPro" id="IPR013763">
    <property type="entry name" value="Cyclin-like_dom"/>
</dbReference>
<dbReference type="CDD" id="cd06257">
    <property type="entry name" value="DnaJ"/>
    <property type="match status" value="1"/>
</dbReference>
<dbReference type="PROSITE" id="PS50076">
    <property type="entry name" value="DNAJ_2"/>
    <property type="match status" value="1"/>
</dbReference>
<dbReference type="Pfam" id="PF00226">
    <property type="entry name" value="DnaJ"/>
    <property type="match status" value="1"/>
</dbReference>
<dbReference type="Pfam" id="PF00134">
    <property type="entry name" value="Cyclin_N"/>
    <property type="match status" value="1"/>
</dbReference>
<dbReference type="InterPro" id="IPR036869">
    <property type="entry name" value="J_dom_sf"/>
</dbReference>
<feature type="region of interest" description="Disordered" evidence="2">
    <location>
        <begin position="308"/>
        <end position="377"/>
    </location>
</feature>
<keyword evidence="5" id="KW-1185">Reference proteome</keyword>
<dbReference type="Gene3D" id="1.10.472.10">
    <property type="entry name" value="Cyclin-like"/>
    <property type="match status" value="2"/>
</dbReference>
<feature type="region of interest" description="Disordered" evidence="2">
    <location>
        <begin position="19"/>
        <end position="46"/>
    </location>
</feature>
<dbReference type="PRINTS" id="PR00625">
    <property type="entry name" value="JDOMAIN"/>
</dbReference>
<evidence type="ECO:0000256" key="2">
    <source>
        <dbReference type="SAM" id="MobiDB-lite"/>
    </source>
</evidence>
<feature type="compositionally biased region" description="Basic and acidic residues" evidence="2">
    <location>
        <begin position="339"/>
        <end position="366"/>
    </location>
</feature>
<dbReference type="EMBL" id="CCFA01004333">
    <property type="protein sequence ID" value="CDS01686.1"/>
    <property type="molecule type" value="Genomic_DNA"/>
</dbReference>
<dbReference type="InterPro" id="IPR036915">
    <property type="entry name" value="Cyclin-like_sf"/>
</dbReference>
<dbReference type="SMART" id="SM00271">
    <property type="entry name" value="DnaJ"/>
    <property type="match status" value="1"/>
</dbReference>
<feature type="domain" description="J" evidence="3">
    <location>
        <begin position="83"/>
        <end position="148"/>
    </location>
</feature>
<keyword evidence="1" id="KW-0195">Cyclin</keyword>
<dbReference type="GO" id="GO:0006357">
    <property type="term" value="P:regulation of transcription by RNA polymerase II"/>
    <property type="evidence" value="ECO:0007669"/>
    <property type="project" value="InterPro"/>
</dbReference>
<comment type="similarity">
    <text evidence="1">Belongs to the cyclin family.</text>
</comment>
<name>A0A0F7RXF8_9BASI</name>
<dbReference type="GO" id="GO:0016538">
    <property type="term" value="F:cyclin-dependent protein serine/threonine kinase regulator activity"/>
    <property type="evidence" value="ECO:0007669"/>
    <property type="project" value="InterPro"/>
</dbReference>
<dbReference type="SUPFAM" id="SSF46565">
    <property type="entry name" value="Chaperone J-domain"/>
    <property type="match status" value="1"/>
</dbReference>
<reference evidence="5" key="1">
    <citation type="submission" date="2014-06" db="EMBL/GenBank/DDBJ databases">
        <authorList>
            <person name="Berkman P.J."/>
        </authorList>
    </citation>
    <scope>NUCLEOTIDE SEQUENCE [LARGE SCALE GENOMIC DNA]</scope>
</reference>
<dbReference type="Gene3D" id="1.10.287.110">
    <property type="entry name" value="DnaJ domain"/>
    <property type="match status" value="1"/>
</dbReference>
<proteinExistence type="inferred from homology"/>
<dbReference type="PANTHER" id="PTHR10026">
    <property type="entry name" value="CYCLIN"/>
    <property type="match status" value="1"/>
</dbReference>
<dbReference type="SUPFAM" id="SSF47954">
    <property type="entry name" value="Cyclin-like"/>
    <property type="match status" value="2"/>
</dbReference>
<organism evidence="4 5">
    <name type="scientific">Sporisorium scitamineum</name>
    <dbReference type="NCBI Taxonomy" id="49012"/>
    <lineage>
        <taxon>Eukaryota</taxon>
        <taxon>Fungi</taxon>
        <taxon>Dikarya</taxon>
        <taxon>Basidiomycota</taxon>
        <taxon>Ustilaginomycotina</taxon>
        <taxon>Ustilaginomycetes</taxon>
        <taxon>Ustilaginales</taxon>
        <taxon>Ustilaginaceae</taxon>
        <taxon>Sporisorium</taxon>
    </lineage>
</organism>
<dbReference type="CDD" id="cd20546">
    <property type="entry name" value="CYCLIN_SpCG1C_ScCTK2-like_rpt2"/>
    <property type="match status" value="1"/>
</dbReference>
<accession>A0A0F7RXF8</accession>